<comment type="function">
    <text evidence="11">Splits internally a 1,3-beta-glucan molecule and transfers the newly generated reducing end (the donor) to the non-reducing end of another 1,3-beta-glucan molecule (the acceptor) forming a 1,3-beta linkage, resulting in the elongation of 1,3-beta-glucan chains in the cell wall.</text>
</comment>
<dbReference type="GO" id="GO:0042124">
    <property type="term" value="F:1,3-beta-glucanosyltransferase activity"/>
    <property type="evidence" value="ECO:0007669"/>
    <property type="project" value="TreeGrafter"/>
</dbReference>
<feature type="signal peptide" evidence="11">
    <location>
        <begin position="1"/>
        <end position="19"/>
    </location>
</feature>
<dbReference type="Gene3D" id="1.20.58.1040">
    <property type="match status" value="1"/>
</dbReference>
<evidence type="ECO:0000256" key="11">
    <source>
        <dbReference type="RuleBase" id="RU361209"/>
    </source>
</evidence>
<evidence type="ECO:0000256" key="6">
    <source>
        <dbReference type="ARBA" id="ARBA00023136"/>
    </source>
</evidence>
<gene>
    <name evidence="15" type="ORF">AW171_hschr63980</name>
</gene>
<dbReference type="RefSeq" id="XP_017988977.1">
    <property type="nucleotide sequence ID" value="XM_018133488.1"/>
</dbReference>
<comment type="subcellular location">
    <subcellularLocation>
        <location evidence="1">Cell envelope</location>
    </subcellularLocation>
    <subcellularLocation>
        <location evidence="11">Cell membrane</location>
        <topology evidence="11">Lipid-anchor</topology>
        <topology evidence="11">GPI-anchor</topology>
    </subcellularLocation>
    <subcellularLocation>
        <location evidence="2">Membrane</location>
        <topology evidence="2">Lipid-anchor</topology>
        <topology evidence="2">GPI-anchor</topology>
    </subcellularLocation>
</comment>
<evidence type="ECO:0000256" key="4">
    <source>
        <dbReference type="ARBA" id="ARBA00022622"/>
    </source>
</evidence>
<dbReference type="PANTHER" id="PTHR31468">
    <property type="entry name" value="1,3-BETA-GLUCANOSYLTRANSFERASE GAS1"/>
    <property type="match status" value="1"/>
</dbReference>
<keyword evidence="8" id="KW-0325">Glycoprotein</keyword>
<feature type="transmembrane region" description="Helical" evidence="13">
    <location>
        <begin position="502"/>
        <end position="521"/>
    </location>
</feature>
<proteinExistence type="inferred from homology"/>
<dbReference type="AlphaFoldDB" id="A0A0X8HUX9"/>
<keyword evidence="10" id="KW-0961">Cell wall biogenesis/degradation</keyword>
<keyword evidence="13" id="KW-0812">Transmembrane</keyword>
<evidence type="ECO:0000256" key="9">
    <source>
        <dbReference type="ARBA" id="ARBA00023288"/>
    </source>
</evidence>
<dbReference type="GO" id="GO:0098552">
    <property type="term" value="C:side of membrane"/>
    <property type="evidence" value="ECO:0007669"/>
    <property type="project" value="UniProtKB-KW"/>
</dbReference>
<keyword evidence="7" id="KW-1015">Disulfide bond</keyword>
<dbReference type="GO" id="GO:0071970">
    <property type="term" value="P:fungal-type cell wall (1-&gt;3)-beta-D-glucan biosynthetic process"/>
    <property type="evidence" value="ECO:0007669"/>
    <property type="project" value="TreeGrafter"/>
</dbReference>
<dbReference type="OrthoDB" id="421038at2759"/>
<evidence type="ECO:0000256" key="12">
    <source>
        <dbReference type="SAM" id="MobiDB-lite"/>
    </source>
</evidence>
<evidence type="ECO:0000256" key="7">
    <source>
        <dbReference type="ARBA" id="ARBA00023157"/>
    </source>
</evidence>
<evidence type="ECO:0000256" key="13">
    <source>
        <dbReference type="SAM" id="Phobius"/>
    </source>
</evidence>
<dbReference type="SUPFAM" id="SSF51445">
    <property type="entry name" value="(Trans)glycosidases"/>
    <property type="match status" value="1"/>
</dbReference>
<evidence type="ECO:0000256" key="8">
    <source>
        <dbReference type="ARBA" id="ARBA00023180"/>
    </source>
</evidence>
<dbReference type="InterPro" id="IPR004886">
    <property type="entry name" value="Glucanosyltransferase"/>
</dbReference>
<comment type="similarity">
    <text evidence="3 11">Belongs to the glycosyl hydrolase 72 family.</text>
</comment>
<keyword evidence="6 11" id="KW-0472">Membrane</keyword>
<feature type="region of interest" description="Disordered" evidence="12">
    <location>
        <begin position="475"/>
        <end position="494"/>
    </location>
</feature>
<protein>
    <recommendedName>
        <fullName evidence="11">1,3-beta-glucanosyltransferase</fullName>
        <ecNumber evidence="11">2.4.1.-</ecNumber>
    </recommendedName>
</protein>
<keyword evidence="9 11" id="KW-0449">Lipoprotein</keyword>
<dbReference type="Pfam" id="PF07983">
    <property type="entry name" value="X8"/>
    <property type="match status" value="1"/>
</dbReference>
<organism evidence="15 16">
    <name type="scientific">Eremothecium sinecaudum</name>
    <dbReference type="NCBI Taxonomy" id="45286"/>
    <lineage>
        <taxon>Eukaryota</taxon>
        <taxon>Fungi</taxon>
        <taxon>Dikarya</taxon>
        <taxon>Ascomycota</taxon>
        <taxon>Saccharomycotina</taxon>
        <taxon>Saccharomycetes</taxon>
        <taxon>Saccharomycetales</taxon>
        <taxon>Saccharomycetaceae</taxon>
        <taxon>Eremothecium</taxon>
    </lineage>
</organism>
<dbReference type="FunFam" id="3.20.20.80:FF:000038">
    <property type="entry name" value="1,3-beta-glucanosyltransferase"/>
    <property type="match status" value="1"/>
</dbReference>
<dbReference type="Gene3D" id="3.20.20.80">
    <property type="entry name" value="Glycosidases"/>
    <property type="match status" value="1"/>
</dbReference>
<keyword evidence="4 11" id="KW-0336">GPI-anchor</keyword>
<dbReference type="EMBL" id="CP014246">
    <property type="protein sequence ID" value="AMD21981.1"/>
    <property type="molecule type" value="Genomic_DNA"/>
</dbReference>
<name>A0A0X8HUX9_9SACH</name>
<evidence type="ECO:0000256" key="10">
    <source>
        <dbReference type="ARBA" id="ARBA00023316"/>
    </source>
</evidence>
<keyword evidence="16" id="KW-1185">Reference proteome</keyword>
<evidence type="ECO:0000256" key="1">
    <source>
        <dbReference type="ARBA" id="ARBA00004196"/>
    </source>
</evidence>
<keyword evidence="11" id="KW-0808">Transferase</keyword>
<dbReference type="GeneID" id="28725305"/>
<feature type="chain" id="PRO_5006988317" description="1,3-beta-glucanosyltransferase" evidence="11">
    <location>
        <begin position="20"/>
        <end position="522"/>
    </location>
</feature>
<dbReference type="EC" id="2.4.1.-" evidence="11"/>
<dbReference type="InterPro" id="IPR012946">
    <property type="entry name" value="X8"/>
</dbReference>
<dbReference type="PANTHER" id="PTHR31468:SF2">
    <property type="entry name" value="1,3-BETA-GLUCANOSYLTRANSFERASE GAS1"/>
    <property type="match status" value="1"/>
</dbReference>
<feature type="domain" description="X8" evidence="14">
    <location>
        <begin position="379"/>
        <end position="467"/>
    </location>
</feature>
<evidence type="ECO:0000256" key="2">
    <source>
        <dbReference type="ARBA" id="ARBA00004589"/>
    </source>
</evidence>
<dbReference type="Proteomes" id="UP000243052">
    <property type="component" value="Chromosome vi"/>
</dbReference>
<dbReference type="GO" id="GO:0005886">
    <property type="term" value="C:plasma membrane"/>
    <property type="evidence" value="ECO:0007669"/>
    <property type="project" value="UniProtKB-SubCell"/>
</dbReference>
<dbReference type="SMART" id="SM00768">
    <property type="entry name" value="X8"/>
    <property type="match status" value="1"/>
</dbReference>
<evidence type="ECO:0000256" key="3">
    <source>
        <dbReference type="ARBA" id="ARBA00007528"/>
    </source>
</evidence>
<evidence type="ECO:0000259" key="14">
    <source>
        <dbReference type="SMART" id="SM00768"/>
    </source>
</evidence>
<accession>A0A0X8HUX9</accession>
<keyword evidence="13" id="KW-1133">Transmembrane helix</keyword>
<reference evidence="15 16" key="1">
    <citation type="submission" date="2016-01" db="EMBL/GenBank/DDBJ databases">
        <title>Genome sequence of the yeast Holleya sinecauda.</title>
        <authorList>
            <person name="Dietrich F.S."/>
        </authorList>
    </citation>
    <scope>NUCLEOTIDE SEQUENCE [LARGE SCALE GENOMIC DNA]</scope>
    <source>
        <strain evidence="15 16">ATCC 58844</strain>
    </source>
</reference>
<evidence type="ECO:0000313" key="16">
    <source>
        <dbReference type="Proteomes" id="UP000243052"/>
    </source>
</evidence>
<sequence>MQQIFLLTLVTLFLKVSMAQSSSGNQAPAIEIVGNKFFYSNNGSQFYIQGIAYQADTANLTGGQTINDPLADFETCSRDVPYLRELNTNTLRVYAVNTSLDHSRCMDLLQRNGIYVIADLSEPGLSINRDDPEWTLKLYERYTSVVDVLAGYSNVLGFFAGNEVTNNASNTDASPFVKAALRDTKAYIKEKGYRKIPVGYSSNDDEQTRIAIANYFACGDEDEKADFFGINMYEWCGTSSFRTSGYSDRTQEFSNLSIPLFFSEYGCNEIRPRRFTEVRTLYGSDMTDVWSGGIVYMYFEEANEYGLVEVDGDSVITNDDFDNLKSMMASISPTIRNSASYTPTSTSLSCPATNQYWSAATGLPPKPNNAICDCIQSSFACVVNSNVDKADFAPLFDYLCANIDCSGIAANGTTGEYGDLSFCESEVKLSYLLNEYYKQNGRSSSACDFSNSASLASATSTPSSCSGVLASATSESRRGGSASGSSSSRAAGVNLAPSSSPIVTLFTTVIAFLITGLNMLLL</sequence>
<dbReference type="InterPro" id="IPR017853">
    <property type="entry name" value="GH"/>
</dbReference>
<evidence type="ECO:0000313" key="15">
    <source>
        <dbReference type="EMBL" id="AMD21981.1"/>
    </source>
</evidence>
<dbReference type="GO" id="GO:0031505">
    <property type="term" value="P:fungal-type cell wall organization"/>
    <property type="evidence" value="ECO:0007669"/>
    <property type="project" value="UniProtKB-ARBA"/>
</dbReference>
<feature type="compositionally biased region" description="Low complexity" evidence="12">
    <location>
        <begin position="475"/>
        <end position="492"/>
    </location>
</feature>
<keyword evidence="5 11" id="KW-0732">Signal</keyword>
<evidence type="ECO:0000256" key="5">
    <source>
        <dbReference type="ARBA" id="ARBA00022729"/>
    </source>
</evidence>
<dbReference type="Pfam" id="PF03198">
    <property type="entry name" value="Glyco_hydro_72"/>
    <property type="match status" value="1"/>
</dbReference>
<dbReference type="STRING" id="45286.A0A0X8HUX9"/>